<feature type="active site" evidence="5">
    <location>
        <position position="258"/>
    </location>
</feature>
<accession>A0A8J8NM91</accession>
<keyword evidence="3 7" id="KW-0064">Aspartyl protease</keyword>
<reference evidence="10" key="1">
    <citation type="submission" date="2019-06" db="EMBL/GenBank/DDBJ databases">
        <authorList>
            <person name="Zheng W."/>
        </authorList>
    </citation>
    <scope>NUCLEOTIDE SEQUENCE</scope>
    <source>
        <strain evidence="10">QDHG01</strain>
    </source>
</reference>
<evidence type="ECO:0000313" key="10">
    <source>
        <dbReference type="EMBL" id="TNV77903.1"/>
    </source>
</evidence>
<keyword evidence="11" id="KW-1185">Reference proteome</keyword>
<feature type="chain" id="PRO_5035262003" description="Peptidase A1 domain-containing protein" evidence="8">
    <location>
        <begin position="18"/>
        <end position="349"/>
    </location>
</feature>
<evidence type="ECO:0000256" key="4">
    <source>
        <dbReference type="ARBA" id="ARBA00022801"/>
    </source>
</evidence>
<feature type="active site" evidence="5">
    <location>
        <position position="80"/>
    </location>
</feature>
<keyword evidence="2 7" id="KW-0645">Protease</keyword>
<dbReference type="Gene3D" id="2.40.70.10">
    <property type="entry name" value="Acid Proteases"/>
    <property type="match status" value="3"/>
</dbReference>
<feature type="domain" description="Peptidase A1" evidence="9">
    <location>
        <begin position="62"/>
        <end position="342"/>
    </location>
</feature>
<dbReference type="InterPro" id="IPR001461">
    <property type="entry name" value="Aspartic_peptidase_A1"/>
</dbReference>
<dbReference type="PANTHER" id="PTHR47966">
    <property type="entry name" value="BETA-SITE APP-CLEAVING ENZYME, ISOFORM A-RELATED"/>
    <property type="match status" value="1"/>
</dbReference>
<protein>
    <recommendedName>
        <fullName evidence="9">Peptidase A1 domain-containing protein</fullName>
    </recommendedName>
</protein>
<dbReference type="EMBL" id="RRYP01011178">
    <property type="protein sequence ID" value="TNV77903.1"/>
    <property type="molecule type" value="Genomic_DNA"/>
</dbReference>
<dbReference type="InterPro" id="IPR033121">
    <property type="entry name" value="PEPTIDASE_A1"/>
</dbReference>
<keyword evidence="6" id="KW-1015">Disulfide bond</keyword>
<evidence type="ECO:0000256" key="1">
    <source>
        <dbReference type="ARBA" id="ARBA00007447"/>
    </source>
</evidence>
<name>A0A8J8NM91_HALGN</name>
<keyword evidence="8" id="KW-0732">Signal</keyword>
<dbReference type="FunFam" id="2.40.70.10:FF:000115">
    <property type="entry name" value="Lysosomal aspartic protease"/>
    <property type="match status" value="1"/>
</dbReference>
<evidence type="ECO:0000256" key="7">
    <source>
        <dbReference type="RuleBase" id="RU000454"/>
    </source>
</evidence>
<evidence type="ECO:0000256" key="2">
    <source>
        <dbReference type="ARBA" id="ARBA00022670"/>
    </source>
</evidence>
<dbReference type="GO" id="GO:0016485">
    <property type="term" value="P:protein processing"/>
    <property type="evidence" value="ECO:0007669"/>
    <property type="project" value="UniProtKB-ARBA"/>
</dbReference>
<evidence type="ECO:0000313" key="11">
    <source>
        <dbReference type="Proteomes" id="UP000785679"/>
    </source>
</evidence>
<dbReference type="InterPro" id="IPR021109">
    <property type="entry name" value="Peptidase_aspartic_dom_sf"/>
</dbReference>
<organism evidence="10 11">
    <name type="scientific">Halteria grandinella</name>
    <dbReference type="NCBI Taxonomy" id="5974"/>
    <lineage>
        <taxon>Eukaryota</taxon>
        <taxon>Sar</taxon>
        <taxon>Alveolata</taxon>
        <taxon>Ciliophora</taxon>
        <taxon>Intramacronucleata</taxon>
        <taxon>Spirotrichea</taxon>
        <taxon>Stichotrichia</taxon>
        <taxon>Sporadotrichida</taxon>
        <taxon>Halteriidae</taxon>
        <taxon>Halteria</taxon>
    </lineage>
</organism>
<sequence>MHKALTIALLFASCASAARIPLSRRTVSKAAFLNYKERATTATAVNGLGSVIPLKDYMNTQYFAEVQVGTPAQTFTVVPDTGSSNLWMYSSNCWAVPCFYHDKYDSKKSATYKADGRPFKITYGSGSIDGFVSQDTAKLGDATATSFAFGEVNAVSGVAFLASQMSGILGLGYDTISVDHLPTFVDQSDLADKSFSFVLRNNPEQSYITMPGYDETLVGDNEFTYHNVVEERYYSLKLDSIAQGSNKIDTQGFKAVIDSGTSVIVGSKTIVDPLIAGITVNDDCSGIESLPNLTWTIDGRECVLGVIAQDFPANFNYFILGDSFMRKYYSFFDKKNNRVGFIDSSKLHF</sequence>
<feature type="signal peptide" evidence="8">
    <location>
        <begin position="1"/>
        <end position="17"/>
    </location>
</feature>
<dbReference type="PANTHER" id="PTHR47966:SF51">
    <property type="entry name" value="BETA-SITE APP-CLEAVING ENZYME, ISOFORM A-RELATED"/>
    <property type="match status" value="1"/>
</dbReference>
<dbReference type="InterPro" id="IPR001969">
    <property type="entry name" value="Aspartic_peptidase_AS"/>
</dbReference>
<evidence type="ECO:0000256" key="8">
    <source>
        <dbReference type="SAM" id="SignalP"/>
    </source>
</evidence>
<evidence type="ECO:0000256" key="5">
    <source>
        <dbReference type="PIRSR" id="PIRSR601461-1"/>
    </source>
</evidence>
<dbReference type="GO" id="GO:0004190">
    <property type="term" value="F:aspartic-type endopeptidase activity"/>
    <property type="evidence" value="ECO:0007669"/>
    <property type="project" value="UniProtKB-KW"/>
</dbReference>
<dbReference type="AlphaFoldDB" id="A0A8J8NM91"/>
<dbReference type="Proteomes" id="UP000785679">
    <property type="component" value="Unassembled WGS sequence"/>
</dbReference>
<dbReference type="PROSITE" id="PS51767">
    <property type="entry name" value="PEPTIDASE_A1"/>
    <property type="match status" value="1"/>
</dbReference>
<feature type="disulfide bond" evidence="6">
    <location>
        <begin position="93"/>
        <end position="98"/>
    </location>
</feature>
<proteinExistence type="inferred from homology"/>
<dbReference type="PRINTS" id="PR00792">
    <property type="entry name" value="PEPSIN"/>
</dbReference>
<dbReference type="OrthoDB" id="771136at2759"/>
<comment type="similarity">
    <text evidence="1 7">Belongs to the peptidase A1 family.</text>
</comment>
<evidence type="ECO:0000256" key="3">
    <source>
        <dbReference type="ARBA" id="ARBA00022750"/>
    </source>
</evidence>
<dbReference type="PROSITE" id="PS00141">
    <property type="entry name" value="ASP_PROTEASE"/>
    <property type="match status" value="1"/>
</dbReference>
<gene>
    <name evidence="10" type="ORF">FGO68_gene6322</name>
</gene>
<evidence type="ECO:0000259" key="9">
    <source>
        <dbReference type="PROSITE" id="PS51767"/>
    </source>
</evidence>
<comment type="caution">
    <text evidence="10">The sequence shown here is derived from an EMBL/GenBank/DDBJ whole genome shotgun (WGS) entry which is preliminary data.</text>
</comment>
<evidence type="ECO:0000256" key="6">
    <source>
        <dbReference type="PIRSR" id="PIRSR601461-2"/>
    </source>
</evidence>
<dbReference type="Pfam" id="PF00026">
    <property type="entry name" value="Asp"/>
    <property type="match status" value="1"/>
</dbReference>
<keyword evidence="4 7" id="KW-0378">Hydrolase</keyword>
<dbReference type="SUPFAM" id="SSF50630">
    <property type="entry name" value="Acid proteases"/>
    <property type="match status" value="1"/>
</dbReference>